<keyword evidence="10" id="KW-1185">Reference proteome</keyword>
<keyword evidence="5 7" id="KW-0627">Porphyrin biosynthesis</keyword>
<dbReference type="AlphaFoldDB" id="A0A3D8JAP1"/>
<evidence type="ECO:0000256" key="6">
    <source>
        <dbReference type="ARBA" id="ARBA00024536"/>
    </source>
</evidence>
<dbReference type="Proteomes" id="UP000256695">
    <property type="component" value="Unassembled WGS sequence"/>
</dbReference>
<dbReference type="HAMAP" id="MF_00323">
    <property type="entry name" value="Ferrochelatase"/>
    <property type="match status" value="1"/>
</dbReference>
<organism evidence="9 10">
    <name type="scientific">Helicobacter anseris</name>
    <dbReference type="NCBI Taxonomy" id="375926"/>
    <lineage>
        <taxon>Bacteria</taxon>
        <taxon>Pseudomonadati</taxon>
        <taxon>Campylobacterota</taxon>
        <taxon>Epsilonproteobacteria</taxon>
        <taxon>Campylobacterales</taxon>
        <taxon>Helicobacteraceae</taxon>
        <taxon>Helicobacter</taxon>
    </lineage>
</organism>
<dbReference type="Gene3D" id="3.40.50.1400">
    <property type="match status" value="2"/>
</dbReference>
<dbReference type="InterPro" id="IPR001015">
    <property type="entry name" value="Ferrochelatase"/>
</dbReference>
<keyword evidence="7" id="KW-0963">Cytoplasm</keyword>
<dbReference type="UniPathway" id="UPA00252">
    <property type="reaction ID" value="UER00325"/>
</dbReference>
<dbReference type="CDD" id="cd00419">
    <property type="entry name" value="Ferrochelatase_C"/>
    <property type="match status" value="1"/>
</dbReference>
<comment type="subcellular location">
    <subcellularLocation>
        <location evidence="7">Cytoplasm</location>
    </subcellularLocation>
</comment>
<name>A0A3D8JAP1_9HELI</name>
<dbReference type="GO" id="GO:0046872">
    <property type="term" value="F:metal ion binding"/>
    <property type="evidence" value="ECO:0007669"/>
    <property type="project" value="UniProtKB-KW"/>
</dbReference>
<comment type="pathway">
    <text evidence="7">Porphyrin-containing compound metabolism; protoheme biosynthesis; protoheme from protoporphyrin-IX: step 1/1.</text>
</comment>
<reference evidence="9 10" key="1">
    <citation type="submission" date="2018-04" db="EMBL/GenBank/DDBJ databases">
        <title>Novel Campyloabacter and Helicobacter Species and Strains.</title>
        <authorList>
            <person name="Mannion A.J."/>
            <person name="Shen Z."/>
            <person name="Fox J.G."/>
        </authorList>
    </citation>
    <scope>NUCLEOTIDE SEQUENCE [LARGE SCALE GENOMIC DNA]</scope>
    <source>
        <strain evidence="9 10">MIT 04-9362</strain>
    </source>
</reference>
<dbReference type="InterPro" id="IPR033659">
    <property type="entry name" value="Ferrochelatase_N"/>
</dbReference>
<dbReference type="SUPFAM" id="SSF53800">
    <property type="entry name" value="Chelatase"/>
    <property type="match status" value="1"/>
</dbReference>
<evidence type="ECO:0000256" key="4">
    <source>
        <dbReference type="ARBA" id="ARBA00023239"/>
    </source>
</evidence>
<evidence type="ECO:0000313" key="10">
    <source>
        <dbReference type="Proteomes" id="UP000256695"/>
    </source>
</evidence>
<evidence type="ECO:0000256" key="3">
    <source>
        <dbReference type="ARBA" id="ARBA00023133"/>
    </source>
</evidence>
<comment type="catalytic activity">
    <reaction evidence="7">
        <text>heme b + 2 H(+) = protoporphyrin IX + Fe(2+)</text>
        <dbReference type="Rhea" id="RHEA:22584"/>
        <dbReference type="ChEBI" id="CHEBI:15378"/>
        <dbReference type="ChEBI" id="CHEBI:29033"/>
        <dbReference type="ChEBI" id="CHEBI:57306"/>
        <dbReference type="ChEBI" id="CHEBI:60344"/>
        <dbReference type="EC" id="4.98.1.1"/>
    </reaction>
</comment>
<evidence type="ECO:0000256" key="5">
    <source>
        <dbReference type="ARBA" id="ARBA00023244"/>
    </source>
</evidence>
<dbReference type="GO" id="GO:0006783">
    <property type="term" value="P:heme biosynthetic process"/>
    <property type="evidence" value="ECO:0007669"/>
    <property type="project" value="UniProtKB-UniRule"/>
</dbReference>
<dbReference type="CDD" id="cd03411">
    <property type="entry name" value="Ferrochelatase_N"/>
    <property type="match status" value="1"/>
</dbReference>
<evidence type="ECO:0000256" key="2">
    <source>
        <dbReference type="ARBA" id="ARBA00023004"/>
    </source>
</evidence>
<gene>
    <name evidence="7" type="primary">hemH</name>
    <name evidence="9" type="ORF">CQA57_00110</name>
</gene>
<proteinExistence type="inferred from homology"/>
<keyword evidence="2 7" id="KW-0408">Iron</keyword>
<keyword evidence="3 7" id="KW-0350">Heme biosynthesis</keyword>
<dbReference type="PANTHER" id="PTHR11108">
    <property type="entry name" value="FERROCHELATASE"/>
    <property type="match status" value="1"/>
</dbReference>
<dbReference type="GO" id="GO:0004325">
    <property type="term" value="F:ferrochelatase activity"/>
    <property type="evidence" value="ECO:0007669"/>
    <property type="project" value="UniProtKB-UniRule"/>
</dbReference>
<keyword evidence="4 7" id="KW-0456">Lyase</keyword>
<dbReference type="GO" id="GO:0005737">
    <property type="term" value="C:cytoplasm"/>
    <property type="evidence" value="ECO:0007669"/>
    <property type="project" value="UniProtKB-SubCell"/>
</dbReference>
<feature type="binding site" evidence="7">
    <location>
        <position position="260"/>
    </location>
    <ligand>
        <name>Fe(2+)</name>
        <dbReference type="ChEBI" id="CHEBI:29033"/>
    </ligand>
</feature>
<dbReference type="PANTHER" id="PTHR11108:SF1">
    <property type="entry name" value="FERROCHELATASE, MITOCHONDRIAL"/>
    <property type="match status" value="1"/>
</dbReference>
<comment type="caution">
    <text evidence="9">The sequence shown here is derived from an EMBL/GenBank/DDBJ whole genome shotgun (WGS) entry which is preliminary data.</text>
</comment>
<feature type="binding site" evidence="7">
    <location>
        <position position="179"/>
    </location>
    <ligand>
        <name>Fe(2+)</name>
        <dbReference type="ChEBI" id="CHEBI:29033"/>
    </ligand>
</feature>
<comment type="function">
    <text evidence="7">Catalyzes the ferrous insertion into protoporphyrin IX.</text>
</comment>
<dbReference type="EMBL" id="NXLX01000001">
    <property type="protein sequence ID" value="RDU74492.1"/>
    <property type="molecule type" value="Genomic_DNA"/>
</dbReference>
<evidence type="ECO:0000256" key="7">
    <source>
        <dbReference type="HAMAP-Rule" id="MF_00323"/>
    </source>
</evidence>
<comment type="catalytic activity">
    <reaction evidence="6">
        <text>Fe-coproporphyrin III + 2 H(+) = coproporphyrin III + Fe(2+)</text>
        <dbReference type="Rhea" id="RHEA:49572"/>
        <dbReference type="ChEBI" id="CHEBI:15378"/>
        <dbReference type="ChEBI" id="CHEBI:29033"/>
        <dbReference type="ChEBI" id="CHEBI:68438"/>
        <dbReference type="ChEBI" id="CHEBI:131725"/>
        <dbReference type="EC" id="4.99.1.9"/>
    </reaction>
    <physiologicalReaction direction="right-to-left" evidence="6">
        <dbReference type="Rhea" id="RHEA:49574"/>
    </physiologicalReaction>
</comment>
<protein>
    <recommendedName>
        <fullName evidence="7">Ferrochelatase</fullName>
        <ecNumber evidence="7">4.98.1.1</ecNumber>
    </recommendedName>
    <alternativeName>
        <fullName evidence="7">Heme synthase</fullName>
    </alternativeName>
    <alternativeName>
        <fullName evidence="7">Protoheme ferro-lyase</fullName>
    </alternativeName>
</protein>
<evidence type="ECO:0000256" key="1">
    <source>
        <dbReference type="ARBA" id="ARBA00007718"/>
    </source>
</evidence>
<evidence type="ECO:0000313" key="9">
    <source>
        <dbReference type="EMBL" id="RDU74492.1"/>
    </source>
</evidence>
<dbReference type="OrthoDB" id="9809741at2"/>
<keyword evidence="7" id="KW-0479">Metal-binding</keyword>
<comment type="similarity">
    <text evidence="1 7 8">Belongs to the ferrochelatase family.</text>
</comment>
<dbReference type="EC" id="4.98.1.1" evidence="7"/>
<accession>A0A3D8JAP1</accession>
<sequence>MGGPSHLGEVEVFLRNMFKDPYILPIKNSLMRKFVGSMIVKKRLEKAKENYRAIGGKSPMVGYTFSLCQKLQEKNSKRFYSYAMRYTPPFTDMALKEMQQKGIQKIYLFSMYPQYSSTTTLSSFSEVHRCLKELDYKPVIEIIERYYDNAIYHKNMLNSILKTLNGLDSKDFILIFSAHSLPQSIVVSGDPYQQECEKTFEYMKALLKENNLIFKDVLLSYQSKIGKMKWIGPSTQSIIEEHAKENLLLYPLGFTIDNSETAFEIDIEYRQLAKALGNKNFLVSPCFNDSDDFADFILNLIGEK</sequence>
<dbReference type="InterPro" id="IPR033644">
    <property type="entry name" value="Ferrochelatase_C"/>
</dbReference>
<evidence type="ECO:0000256" key="8">
    <source>
        <dbReference type="RuleBase" id="RU004185"/>
    </source>
</evidence>
<dbReference type="NCBIfam" id="TIGR00109">
    <property type="entry name" value="hemH"/>
    <property type="match status" value="1"/>
</dbReference>
<dbReference type="Pfam" id="PF00762">
    <property type="entry name" value="Ferrochelatase"/>
    <property type="match status" value="1"/>
</dbReference>